<comment type="caution">
    <text evidence="1">The sequence shown here is derived from an EMBL/GenBank/DDBJ whole genome shotgun (WGS) entry which is preliminary data.</text>
</comment>
<dbReference type="RefSeq" id="XP_043014128.1">
    <property type="nucleotide sequence ID" value="XM_043149522.1"/>
</dbReference>
<dbReference type="KEGG" id="more:E1B28_004986"/>
<dbReference type="AlphaFoldDB" id="A0A9P7UZS5"/>
<dbReference type="EMBL" id="CM032182">
    <property type="protein sequence ID" value="KAG7097658.1"/>
    <property type="molecule type" value="Genomic_DNA"/>
</dbReference>
<evidence type="ECO:0000313" key="1">
    <source>
        <dbReference type="EMBL" id="KAG7097658.1"/>
    </source>
</evidence>
<keyword evidence="2" id="KW-1185">Reference proteome</keyword>
<dbReference type="OrthoDB" id="3063510at2759"/>
<reference evidence="1" key="1">
    <citation type="journal article" date="2021" name="Genome Biol. Evol.">
        <title>The assembled and annotated genome of the fairy-ring fungus Marasmius oreades.</title>
        <authorList>
            <person name="Hiltunen M."/>
            <person name="Ament-Velasquez S.L."/>
            <person name="Johannesson H."/>
        </authorList>
    </citation>
    <scope>NUCLEOTIDE SEQUENCE</scope>
    <source>
        <strain evidence="1">03SP1</strain>
    </source>
</reference>
<protein>
    <submittedName>
        <fullName evidence="1">Uncharacterized protein</fullName>
    </submittedName>
</protein>
<proteinExistence type="predicted"/>
<name>A0A9P7UZS5_9AGAR</name>
<organism evidence="1 2">
    <name type="scientific">Marasmius oreades</name>
    <name type="common">fairy-ring Marasmius</name>
    <dbReference type="NCBI Taxonomy" id="181124"/>
    <lineage>
        <taxon>Eukaryota</taxon>
        <taxon>Fungi</taxon>
        <taxon>Dikarya</taxon>
        <taxon>Basidiomycota</taxon>
        <taxon>Agaricomycotina</taxon>
        <taxon>Agaricomycetes</taxon>
        <taxon>Agaricomycetidae</taxon>
        <taxon>Agaricales</taxon>
        <taxon>Marasmiineae</taxon>
        <taxon>Marasmiaceae</taxon>
        <taxon>Marasmius</taxon>
    </lineage>
</organism>
<sequence length="586" mass="66792">MSFFQDACGVSIEQGTFNAIMGNQINHFYKGMAQQKKEEHTIYDEFYRIKLGAVHRIRDIHCEFYPRRWDIGIREWCEGGRFRVDRTICAAKIRGEQGSGFTVISYSGPEKDEVEASVFDLSCEYKELLQAWKEDFQRFSKATNTMKMQLFGINRSTIPLLIFYGELVPLAHLWDRVGRFGKAYTRALSLNMDWGDSEIWIDPAQGTLVHGVEGPYCDLLFLNFPTTNETLPSSVELLLDEDVCFRYLSRLPLDKDFDRRVIDLLHFGSDIGEERSPIISKPCVFSSKTNSIIAVGSPGNCWKGYGCLKYRVAMPDGRTRFTFTDESSELELHAFGAVRAWLSQASSVFNRLGILLDEELSSYKLIVPVVYLRGSIENSSIKHQRRSEDPPIYFFLHPLPSFPLGDNSDLFTHTWSYDENGETPIPHHHCEYLGLPIKLYERLFSSRAHRWPSKTYKNIHKWQIARGFDPTTADFARYLDHPNIYEVLPESDAGRFEELNIGLPGRSSAEKSSSQDDLRQYSTVAAYNTEEDSMNLDSPIPASIRSKLSTSTQLQLGDVDMELDQCSIPFEGLSTASASIADMEVD</sequence>
<dbReference type="Proteomes" id="UP001049176">
    <property type="component" value="Chromosome 2"/>
</dbReference>
<gene>
    <name evidence="1" type="ORF">E1B28_004986</name>
</gene>
<evidence type="ECO:0000313" key="2">
    <source>
        <dbReference type="Proteomes" id="UP001049176"/>
    </source>
</evidence>
<dbReference type="GeneID" id="66074062"/>
<accession>A0A9P7UZS5</accession>